<accession>A0A737JZS0</accession>
<evidence type="ECO:0000313" key="2">
    <source>
        <dbReference type="EMBL" id="HAE8321663.1"/>
    </source>
</evidence>
<evidence type="ECO:0000313" key="1">
    <source>
        <dbReference type="EMBL" id="HAB6615324.1"/>
    </source>
</evidence>
<organism evidence="2">
    <name type="scientific">Salmonella enterica subsp. enterica serovar Paratyphi C</name>
    <dbReference type="NCBI Taxonomy" id="57046"/>
    <lineage>
        <taxon>Bacteria</taxon>
        <taxon>Pseudomonadati</taxon>
        <taxon>Pseudomonadota</taxon>
        <taxon>Gammaproteobacteria</taxon>
        <taxon>Enterobacterales</taxon>
        <taxon>Enterobacteriaceae</taxon>
        <taxon>Salmonella</taxon>
    </lineage>
</organism>
<proteinExistence type="predicted"/>
<sequence length="154" mass="17868">MLMHSPDKNIISSLSPLTLRFLREARFSEKDIVTFTETSTLLKDLELYGEMAEDVINILPNRFGVDMSTFIFSKYFPCEQSEDTNHLDNLFLLKSFKKIKLFDRFIKKYEKKAEIVYSKYTPITLSMIALTLEQKKWLGNEHSNTPAGSLRASI</sequence>
<dbReference type="EMBL" id="DAATGT010000024">
    <property type="protein sequence ID" value="HAE8321663.1"/>
    <property type="molecule type" value="Genomic_DNA"/>
</dbReference>
<reference evidence="2" key="1">
    <citation type="journal article" date="2018" name="Genome Biol.">
        <title>SKESA: strategic k-mer extension for scrupulous assemblies.</title>
        <authorList>
            <person name="Souvorov A."/>
            <person name="Agarwala R."/>
            <person name="Lipman D.J."/>
        </authorList>
    </citation>
    <scope>NUCLEOTIDE SEQUENCE</scope>
    <source>
        <strain evidence="2">IP 2/88</strain>
        <strain evidence="1">IP 33 K</strain>
    </source>
</reference>
<protein>
    <submittedName>
        <fullName evidence="2">DUF1493 family protein</fullName>
    </submittedName>
</protein>
<dbReference type="EMBL" id="DAAHMM010000028">
    <property type="protein sequence ID" value="HAB6615324.1"/>
    <property type="molecule type" value="Genomic_DNA"/>
</dbReference>
<gene>
    <name evidence="2" type="ORF">GNB42_004352</name>
    <name evidence="1" type="ORF">GNB54_004324</name>
</gene>
<comment type="caution">
    <text evidence="2">The sequence shown here is derived from an EMBL/GenBank/DDBJ whole genome shotgun (WGS) entry which is preliminary data.</text>
</comment>
<dbReference type="AlphaFoldDB" id="A0A737JZS0"/>
<reference evidence="2" key="2">
    <citation type="submission" date="2018-07" db="EMBL/GenBank/DDBJ databases">
        <authorList>
            <consortium name="NCBI Pathogen Detection Project"/>
        </authorList>
    </citation>
    <scope>NUCLEOTIDE SEQUENCE</scope>
    <source>
        <strain evidence="2">IP 2/88</strain>
        <strain evidence="1">IP 33 K</strain>
    </source>
</reference>
<name>A0A737JZS0_SALET</name>